<protein>
    <submittedName>
        <fullName evidence="2">Uncharacterized protein</fullName>
    </submittedName>
</protein>
<feature type="compositionally biased region" description="Basic and acidic residues" evidence="1">
    <location>
        <begin position="42"/>
        <end position="83"/>
    </location>
</feature>
<dbReference type="Proteomes" id="UP000557872">
    <property type="component" value="Unassembled WGS sequence"/>
</dbReference>
<dbReference type="RefSeq" id="WP_178932670.1">
    <property type="nucleotide sequence ID" value="NZ_JACBAZ010000004.1"/>
</dbReference>
<comment type="caution">
    <text evidence="2">The sequence shown here is derived from an EMBL/GenBank/DDBJ whole genome shotgun (WGS) entry which is preliminary data.</text>
</comment>
<gene>
    <name evidence="2" type="ORF">HW115_10505</name>
</gene>
<evidence type="ECO:0000256" key="1">
    <source>
        <dbReference type="SAM" id="MobiDB-lite"/>
    </source>
</evidence>
<reference evidence="2 3" key="1">
    <citation type="submission" date="2020-07" db="EMBL/GenBank/DDBJ databases">
        <title>Roseicoccus Jingziensis gen. nov., sp. nov., isolated from coastal seawater.</title>
        <authorList>
            <person name="Feng X."/>
        </authorList>
    </citation>
    <scope>NUCLEOTIDE SEQUENCE [LARGE SCALE GENOMIC DNA]</scope>
    <source>
        <strain evidence="2 3">N1E253</strain>
    </source>
</reference>
<feature type="compositionally biased region" description="Basic and acidic residues" evidence="1">
    <location>
        <begin position="25"/>
        <end position="34"/>
    </location>
</feature>
<feature type="region of interest" description="Disordered" evidence="1">
    <location>
        <begin position="25"/>
        <end position="83"/>
    </location>
</feature>
<dbReference type="AlphaFoldDB" id="A0A851GES9"/>
<keyword evidence="3" id="KW-1185">Reference proteome</keyword>
<accession>A0A851GES9</accession>
<dbReference type="EMBL" id="JACBAZ010000004">
    <property type="protein sequence ID" value="NWK56043.1"/>
    <property type="molecule type" value="Genomic_DNA"/>
</dbReference>
<dbReference type="PROSITE" id="PS51257">
    <property type="entry name" value="PROKAR_LIPOPROTEIN"/>
    <property type="match status" value="1"/>
</dbReference>
<evidence type="ECO:0000313" key="3">
    <source>
        <dbReference type="Proteomes" id="UP000557872"/>
    </source>
</evidence>
<sequence length="83" mass="9314">MKQIIISAFAIVGLFSFISCERHEWEDQGEEKGTKRLYPVQEHGHGGHDTHGDKKDHSGHEQADKKTKDSSAEAKDGHDGHQH</sequence>
<name>A0A851GES9_9BACT</name>
<evidence type="ECO:0000313" key="2">
    <source>
        <dbReference type="EMBL" id="NWK56043.1"/>
    </source>
</evidence>
<proteinExistence type="predicted"/>
<organism evidence="2 3">
    <name type="scientific">Oceaniferula marina</name>
    <dbReference type="NCBI Taxonomy" id="2748318"/>
    <lineage>
        <taxon>Bacteria</taxon>
        <taxon>Pseudomonadati</taxon>
        <taxon>Verrucomicrobiota</taxon>
        <taxon>Verrucomicrobiia</taxon>
        <taxon>Verrucomicrobiales</taxon>
        <taxon>Verrucomicrobiaceae</taxon>
        <taxon>Oceaniferula</taxon>
    </lineage>
</organism>